<evidence type="ECO:0000256" key="5">
    <source>
        <dbReference type="ARBA" id="ARBA00022908"/>
    </source>
</evidence>
<dbReference type="Gene3D" id="1.10.443.10">
    <property type="entry name" value="Intergrase catalytic core"/>
    <property type="match status" value="1"/>
</dbReference>
<evidence type="ECO:0000256" key="4">
    <source>
        <dbReference type="ARBA" id="ARBA00022829"/>
    </source>
</evidence>
<dbReference type="GO" id="GO:0003677">
    <property type="term" value="F:DNA binding"/>
    <property type="evidence" value="ECO:0007669"/>
    <property type="project" value="UniProtKB-UniRule"/>
</dbReference>
<evidence type="ECO:0000256" key="2">
    <source>
        <dbReference type="ARBA" id="ARBA00022490"/>
    </source>
</evidence>
<gene>
    <name evidence="12" type="primary">xerC</name>
    <name evidence="12" type="ORF">H5P30_04340</name>
</gene>
<evidence type="ECO:0000256" key="7">
    <source>
        <dbReference type="ARBA" id="ARBA00023172"/>
    </source>
</evidence>
<accession>A0A7X1AY69</accession>
<keyword evidence="8" id="KW-0131">Cell cycle</keyword>
<reference evidence="12 13" key="1">
    <citation type="submission" date="2020-07" db="EMBL/GenBank/DDBJ databases">
        <authorList>
            <person name="Feng X."/>
        </authorList>
    </citation>
    <scope>NUCLEOTIDE SEQUENCE [LARGE SCALE GENOMIC DNA]</scope>
    <source>
        <strain evidence="12 13">JCM14086</strain>
    </source>
</reference>
<dbReference type="InterPro" id="IPR050090">
    <property type="entry name" value="Tyrosine_recombinase_XerCD"/>
</dbReference>
<dbReference type="InterPro" id="IPR044068">
    <property type="entry name" value="CB"/>
</dbReference>
<dbReference type="CDD" id="cd00798">
    <property type="entry name" value="INT_XerDC_C"/>
    <property type="match status" value="1"/>
</dbReference>
<dbReference type="EMBL" id="JACHVA010000043">
    <property type="protein sequence ID" value="MBC2601005.1"/>
    <property type="molecule type" value="Genomic_DNA"/>
</dbReference>
<name>A0A7X1AY69_9BACT</name>
<dbReference type="Pfam" id="PF00589">
    <property type="entry name" value="Phage_integrase"/>
    <property type="match status" value="1"/>
</dbReference>
<keyword evidence="5" id="KW-0229">DNA integration</keyword>
<evidence type="ECO:0000313" key="12">
    <source>
        <dbReference type="EMBL" id="MBC2601005.1"/>
    </source>
</evidence>
<comment type="subcellular location">
    <subcellularLocation>
        <location evidence="1">Cytoplasm</location>
    </subcellularLocation>
</comment>
<evidence type="ECO:0000256" key="3">
    <source>
        <dbReference type="ARBA" id="ARBA00022618"/>
    </source>
</evidence>
<evidence type="ECO:0000259" key="11">
    <source>
        <dbReference type="PROSITE" id="PS51900"/>
    </source>
</evidence>
<dbReference type="GO" id="GO:0051301">
    <property type="term" value="P:cell division"/>
    <property type="evidence" value="ECO:0007669"/>
    <property type="project" value="UniProtKB-KW"/>
</dbReference>
<dbReference type="InterPro" id="IPR002104">
    <property type="entry name" value="Integrase_catalytic"/>
</dbReference>
<protein>
    <submittedName>
        <fullName evidence="12">Site-specific tyrosine recombinase XerC</fullName>
    </submittedName>
</protein>
<proteinExistence type="predicted"/>
<dbReference type="InterPro" id="IPR011010">
    <property type="entry name" value="DNA_brk_join_enz"/>
</dbReference>
<evidence type="ECO:0000256" key="8">
    <source>
        <dbReference type="ARBA" id="ARBA00023306"/>
    </source>
</evidence>
<evidence type="ECO:0000256" key="1">
    <source>
        <dbReference type="ARBA" id="ARBA00004496"/>
    </source>
</evidence>
<dbReference type="Proteomes" id="UP000525652">
    <property type="component" value="Unassembled WGS sequence"/>
</dbReference>
<dbReference type="InterPro" id="IPR013762">
    <property type="entry name" value="Integrase-like_cat_sf"/>
</dbReference>
<dbReference type="GO" id="GO:0007059">
    <property type="term" value="P:chromosome segregation"/>
    <property type="evidence" value="ECO:0007669"/>
    <property type="project" value="UniProtKB-KW"/>
</dbReference>
<comment type="caution">
    <text evidence="12">The sequence shown here is derived from an EMBL/GenBank/DDBJ whole genome shotgun (WGS) entry which is preliminary data.</text>
</comment>
<evidence type="ECO:0000256" key="9">
    <source>
        <dbReference type="PROSITE-ProRule" id="PRU01248"/>
    </source>
</evidence>
<dbReference type="GO" id="GO:0015074">
    <property type="term" value="P:DNA integration"/>
    <property type="evidence" value="ECO:0007669"/>
    <property type="project" value="UniProtKB-KW"/>
</dbReference>
<keyword evidence="4" id="KW-0159">Chromosome partition</keyword>
<organism evidence="12 13">
    <name type="scientific">Puniceicoccus vermicola</name>
    <dbReference type="NCBI Taxonomy" id="388746"/>
    <lineage>
        <taxon>Bacteria</taxon>
        <taxon>Pseudomonadati</taxon>
        <taxon>Verrucomicrobiota</taxon>
        <taxon>Opitutia</taxon>
        <taxon>Puniceicoccales</taxon>
        <taxon>Puniceicoccaceae</taxon>
        <taxon>Puniceicoccus</taxon>
    </lineage>
</organism>
<dbReference type="SUPFAM" id="SSF56349">
    <property type="entry name" value="DNA breaking-rejoining enzymes"/>
    <property type="match status" value="1"/>
</dbReference>
<evidence type="ECO:0000313" key="13">
    <source>
        <dbReference type="Proteomes" id="UP000525652"/>
    </source>
</evidence>
<dbReference type="NCBIfam" id="NF002331">
    <property type="entry name" value="PRK01287.1"/>
    <property type="match status" value="1"/>
</dbReference>
<dbReference type="GO" id="GO:0005737">
    <property type="term" value="C:cytoplasm"/>
    <property type="evidence" value="ECO:0007669"/>
    <property type="project" value="UniProtKB-SubCell"/>
</dbReference>
<keyword evidence="3" id="KW-0132">Cell division</keyword>
<dbReference type="Gene3D" id="1.10.150.130">
    <property type="match status" value="1"/>
</dbReference>
<evidence type="ECO:0000259" key="10">
    <source>
        <dbReference type="PROSITE" id="PS51898"/>
    </source>
</evidence>
<evidence type="ECO:0000256" key="6">
    <source>
        <dbReference type="ARBA" id="ARBA00023125"/>
    </source>
</evidence>
<keyword evidence="6 9" id="KW-0238">DNA-binding</keyword>
<dbReference type="PROSITE" id="PS51900">
    <property type="entry name" value="CB"/>
    <property type="match status" value="1"/>
</dbReference>
<dbReference type="AlphaFoldDB" id="A0A7X1AY69"/>
<sequence length="311" mass="35346">MASQLERWLEWRLARGYSPRTTRTHGFNMALFLEWARERDLVYPEQITRSILESYQLYLYRYRKADGKPLGAGTQHGRLQLLKTFFSWLCRERLLEANPASELELPRPVSTALPRGLSREEIASLLAVPDIRDPLGVRDRAILETLYATGMRRRELVMLDLGDLDRNEGLIHIRHGKGGKARFVPVGSRAGQWLETYLEGCRERLLGSVGEQALFLTGYGERFSPNSLGNLVRQYLKAAGIDKPGCCHLLRHSCATHMHENGADIRYVQQMLGHAKLDTTQVYTHVTLSALRAVHGKTHPSCGERITGEER</sequence>
<feature type="domain" description="Tyr recombinase" evidence="10">
    <location>
        <begin position="112"/>
        <end position="296"/>
    </location>
</feature>
<feature type="domain" description="Core-binding (CB)" evidence="11">
    <location>
        <begin position="1"/>
        <end position="90"/>
    </location>
</feature>
<keyword evidence="7" id="KW-0233">DNA recombination</keyword>
<keyword evidence="2" id="KW-0963">Cytoplasm</keyword>
<dbReference type="PANTHER" id="PTHR30349">
    <property type="entry name" value="PHAGE INTEGRASE-RELATED"/>
    <property type="match status" value="1"/>
</dbReference>
<dbReference type="InterPro" id="IPR010998">
    <property type="entry name" value="Integrase_recombinase_N"/>
</dbReference>
<keyword evidence="13" id="KW-1185">Reference proteome</keyword>
<dbReference type="PANTHER" id="PTHR30349:SF77">
    <property type="entry name" value="TYROSINE RECOMBINASE XERC"/>
    <property type="match status" value="1"/>
</dbReference>
<dbReference type="GO" id="GO:0006310">
    <property type="term" value="P:DNA recombination"/>
    <property type="evidence" value="ECO:0007669"/>
    <property type="project" value="UniProtKB-KW"/>
</dbReference>
<dbReference type="PROSITE" id="PS51898">
    <property type="entry name" value="TYR_RECOMBINASE"/>
    <property type="match status" value="1"/>
</dbReference>